<evidence type="ECO:0000313" key="3">
    <source>
        <dbReference type="Proteomes" id="UP001152795"/>
    </source>
</evidence>
<dbReference type="InterPro" id="IPR002347">
    <property type="entry name" value="SDR_fam"/>
</dbReference>
<evidence type="ECO:0000256" key="1">
    <source>
        <dbReference type="RuleBase" id="RU000363"/>
    </source>
</evidence>
<organism evidence="2 3">
    <name type="scientific">Paramuricea clavata</name>
    <name type="common">Red gorgonian</name>
    <name type="synonym">Violescent sea-whip</name>
    <dbReference type="NCBI Taxonomy" id="317549"/>
    <lineage>
        <taxon>Eukaryota</taxon>
        <taxon>Metazoa</taxon>
        <taxon>Cnidaria</taxon>
        <taxon>Anthozoa</taxon>
        <taxon>Octocorallia</taxon>
        <taxon>Malacalcyonacea</taxon>
        <taxon>Plexauridae</taxon>
        <taxon>Paramuricea</taxon>
    </lineage>
</organism>
<dbReference type="InterPro" id="IPR020904">
    <property type="entry name" value="Sc_DH/Rdtase_CS"/>
</dbReference>
<dbReference type="InterPro" id="IPR036291">
    <property type="entry name" value="NAD(P)-bd_dom_sf"/>
</dbReference>
<keyword evidence="3" id="KW-1185">Reference proteome</keyword>
<gene>
    <name evidence="2" type="ORF">PACLA_8A075579</name>
</gene>
<dbReference type="SUPFAM" id="SSF51735">
    <property type="entry name" value="NAD(P)-binding Rossmann-fold domains"/>
    <property type="match status" value="1"/>
</dbReference>
<dbReference type="PANTHER" id="PTHR44269">
    <property type="entry name" value="DEHYDROGENASE/REDUCTASE SDR FAMILY MEMBER 7-RELATED"/>
    <property type="match status" value="1"/>
</dbReference>
<comment type="similarity">
    <text evidence="1">Belongs to the short-chain dehydrogenases/reductases (SDR) family.</text>
</comment>
<dbReference type="PRINTS" id="PR00081">
    <property type="entry name" value="GDHRDH"/>
</dbReference>
<dbReference type="Pfam" id="PF00106">
    <property type="entry name" value="adh_short"/>
    <property type="match status" value="1"/>
</dbReference>
<dbReference type="PRINTS" id="PR00080">
    <property type="entry name" value="SDRFAMILY"/>
</dbReference>
<proteinExistence type="inferred from homology"/>
<dbReference type="EMBL" id="CACRXK020005976">
    <property type="protein sequence ID" value="CAB4007971.1"/>
    <property type="molecule type" value="Genomic_DNA"/>
</dbReference>
<sequence>MSFVLIAAIFIIVFLISIYKTVEVDITLKYYELFGKKVDELRDKVVWITGASSGIGENLAYELASVGCKLILSARRKQELERVKTKCSEIAGKKLNDEDKDFLVLPLDVTKFDTHDQAVQTVLEHFGQIDILVNNSGRSQRGIIINTEFKVDQELFELNVLGTISLTKVVLPHMIERNAGHIVVVSSLTGKLGVPTSGTYSATKHALQGYFYSLRTEVYDNGIDVSIVCPGPVKSAIVENSVSEKFGKACRTI</sequence>
<reference evidence="2" key="1">
    <citation type="submission" date="2020-04" db="EMBL/GenBank/DDBJ databases">
        <authorList>
            <person name="Alioto T."/>
            <person name="Alioto T."/>
            <person name="Gomez Garrido J."/>
        </authorList>
    </citation>
    <scope>NUCLEOTIDE SEQUENCE</scope>
    <source>
        <strain evidence="2">A484AB</strain>
    </source>
</reference>
<name>A0A7D9IDU6_PARCT</name>
<comment type="caution">
    <text evidence="2">The sequence shown here is derived from an EMBL/GenBank/DDBJ whole genome shotgun (WGS) entry which is preliminary data.</text>
</comment>
<dbReference type="InterPro" id="IPR053011">
    <property type="entry name" value="SDR_family_member_7"/>
</dbReference>
<dbReference type="Proteomes" id="UP001152795">
    <property type="component" value="Unassembled WGS sequence"/>
</dbReference>
<dbReference type="AlphaFoldDB" id="A0A7D9IDU6"/>
<dbReference type="Gene3D" id="3.40.50.720">
    <property type="entry name" value="NAD(P)-binding Rossmann-like Domain"/>
    <property type="match status" value="1"/>
</dbReference>
<dbReference type="OrthoDB" id="47007at2759"/>
<dbReference type="PROSITE" id="PS00061">
    <property type="entry name" value="ADH_SHORT"/>
    <property type="match status" value="1"/>
</dbReference>
<accession>A0A7D9IDU6</accession>
<evidence type="ECO:0000313" key="2">
    <source>
        <dbReference type="EMBL" id="CAB4007971.1"/>
    </source>
</evidence>
<protein>
    <submittedName>
        <fullName evidence="2">Dehydrogenase reductase SDR family member 7-like</fullName>
    </submittedName>
</protein>